<reference evidence="6" key="2">
    <citation type="submission" date="2020-09" db="EMBL/GenBank/DDBJ databases">
        <authorList>
            <person name="Sun Q."/>
            <person name="Ohkuma M."/>
        </authorList>
    </citation>
    <scope>NUCLEOTIDE SEQUENCE</scope>
    <source>
        <strain evidence="6">JCM 4988</strain>
    </source>
</reference>
<dbReference type="PROSITE" id="PS50949">
    <property type="entry name" value="HTH_GNTR"/>
    <property type="match status" value="1"/>
</dbReference>
<name>A0A918PIM5_9ACTN</name>
<feature type="region of interest" description="Disordered" evidence="4">
    <location>
        <begin position="67"/>
        <end position="86"/>
    </location>
</feature>
<evidence type="ECO:0000256" key="3">
    <source>
        <dbReference type="ARBA" id="ARBA00023163"/>
    </source>
</evidence>
<gene>
    <name evidence="6" type="ORF">GCM10010387_00100</name>
</gene>
<organism evidence="6 7">
    <name type="scientific">Streptomyces inusitatus</name>
    <dbReference type="NCBI Taxonomy" id="68221"/>
    <lineage>
        <taxon>Bacteria</taxon>
        <taxon>Bacillati</taxon>
        <taxon>Actinomycetota</taxon>
        <taxon>Actinomycetes</taxon>
        <taxon>Kitasatosporales</taxon>
        <taxon>Streptomycetaceae</taxon>
        <taxon>Streptomyces</taxon>
    </lineage>
</organism>
<evidence type="ECO:0000259" key="5">
    <source>
        <dbReference type="PROSITE" id="PS50949"/>
    </source>
</evidence>
<keyword evidence="7" id="KW-1185">Reference proteome</keyword>
<dbReference type="Gene3D" id="1.10.10.10">
    <property type="entry name" value="Winged helix-like DNA-binding domain superfamily/Winged helix DNA-binding domain"/>
    <property type="match status" value="1"/>
</dbReference>
<feature type="compositionally biased region" description="Basic and acidic residues" evidence="4">
    <location>
        <begin position="76"/>
        <end position="86"/>
    </location>
</feature>
<dbReference type="PANTHER" id="PTHR44846">
    <property type="entry name" value="MANNOSYL-D-GLYCERATE TRANSPORT/METABOLISM SYSTEM REPRESSOR MNGR-RELATED"/>
    <property type="match status" value="1"/>
</dbReference>
<dbReference type="InterPro" id="IPR050679">
    <property type="entry name" value="Bact_HTH_transcr_reg"/>
</dbReference>
<dbReference type="RefSeq" id="WP_190120733.1">
    <property type="nucleotide sequence ID" value="NZ_BMWG01000001.1"/>
</dbReference>
<accession>A0A918PIM5</accession>
<dbReference type="InterPro" id="IPR036390">
    <property type="entry name" value="WH_DNA-bd_sf"/>
</dbReference>
<evidence type="ECO:0000313" key="7">
    <source>
        <dbReference type="Proteomes" id="UP000630936"/>
    </source>
</evidence>
<proteinExistence type="predicted"/>
<evidence type="ECO:0000256" key="1">
    <source>
        <dbReference type="ARBA" id="ARBA00023015"/>
    </source>
</evidence>
<dbReference type="PANTHER" id="PTHR44846:SF17">
    <property type="entry name" value="GNTR-FAMILY TRANSCRIPTIONAL REGULATOR"/>
    <property type="match status" value="1"/>
</dbReference>
<dbReference type="GO" id="GO:0045892">
    <property type="term" value="P:negative regulation of DNA-templated transcription"/>
    <property type="evidence" value="ECO:0007669"/>
    <property type="project" value="TreeGrafter"/>
</dbReference>
<feature type="domain" description="HTH gntR-type" evidence="5">
    <location>
        <begin position="8"/>
        <end position="75"/>
    </location>
</feature>
<evidence type="ECO:0000256" key="2">
    <source>
        <dbReference type="ARBA" id="ARBA00023125"/>
    </source>
</evidence>
<keyword evidence="1" id="KW-0805">Transcription regulation</keyword>
<dbReference type="InterPro" id="IPR000524">
    <property type="entry name" value="Tscrpt_reg_HTH_GntR"/>
</dbReference>
<evidence type="ECO:0000256" key="4">
    <source>
        <dbReference type="SAM" id="MobiDB-lite"/>
    </source>
</evidence>
<evidence type="ECO:0000313" key="6">
    <source>
        <dbReference type="EMBL" id="GGZ12244.1"/>
    </source>
</evidence>
<keyword evidence="3" id="KW-0804">Transcription</keyword>
<dbReference type="EMBL" id="BMWG01000001">
    <property type="protein sequence ID" value="GGZ12244.1"/>
    <property type="molecule type" value="Genomic_DNA"/>
</dbReference>
<dbReference type="GO" id="GO:0003700">
    <property type="term" value="F:DNA-binding transcription factor activity"/>
    <property type="evidence" value="ECO:0007669"/>
    <property type="project" value="InterPro"/>
</dbReference>
<comment type="caution">
    <text evidence="6">The sequence shown here is derived from an EMBL/GenBank/DDBJ whole genome shotgun (WGS) entry which is preliminary data.</text>
</comment>
<dbReference type="GO" id="GO:0003677">
    <property type="term" value="F:DNA binding"/>
    <property type="evidence" value="ECO:0007669"/>
    <property type="project" value="UniProtKB-KW"/>
</dbReference>
<reference evidence="6" key="1">
    <citation type="journal article" date="2014" name="Int. J. Syst. Evol. Microbiol.">
        <title>Complete genome sequence of Corynebacterium casei LMG S-19264T (=DSM 44701T), isolated from a smear-ripened cheese.</title>
        <authorList>
            <consortium name="US DOE Joint Genome Institute (JGI-PGF)"/>
            <person name="Walter F."/>
            <person name="Albersmeier A."/>
            <person name="Kalinowski J."/>
            <person name="Ruckert C."/>
        </authorList>
    </citation>
    <scope>NUCLEOTIDE SEQUENCE</scope>
    <source>
        <strain evidence="6">JCM 4988</strain>
    </source>
</reference>
<sequence length="86" mass="9716">MMEFDPTRPKWQQIADVIRQRIASGEYPARHLVSEVRLESEFGVARTTVRKATAELRDEGLIVTTRGMGSFVSDRNPPEGERQGAE</sequence>
<dbReference type="AlphaFoldDB" id="A0A918PIM5"/>
<dbReference type="Pfam" id="PF00392">
    <property type="entry name" value="GntR"/>
    <property type="match status" value="1"/>
</dbReference>
<keyword evidence="2" id="KW-0238">DNA-binding</keyword>
<dbReference type="Proteomes" id="UP000630936">
    <property type="component" value="Unassembled WGS sequence"/>
</dbReference>
<dbReference type="SUPFAM" id="SSF46785">
    <property type="entry name" value="Winged helix' DNA-binding domain"/>
    <property type="match status" value="1"/>
</dbReference>
<dbReference type="CDD" id="cd07377">
    <property type="entry name" value="WHTH_GntR"/>
    <property type="match status" value="1"/>
</dbReference>
<protein>
    <recommendedName>
        <fullName evidence="5">HTH gntR-type domain-containing protein</fullName>
    </recommendedName>
</protein>
<dbReference type="InterPro" id="IPR036388">
    <property type="entry name" value="WH-like_DNA-bd_sf"/>
</dbReference>
<dbReference type="PRINTS" id="PR00035">
    <property type="entry name" value="HTHGNTR"/>
</dbReference>
<dbReference type="SMART" id="SM00345">
    <property type="entry name" value="HTH_GNTR"/>
    <property type="match status" value="1"/>
</dbReference>